<dbReference type="EMBL" id="FTMS01000033">
    <property type="protein sequence ID" value="SIR06923.1"/>
    <property type="molecule type" value="Genomic_DNA"/>
</dbReference>
<keyword evidence="5" id="KW-0472">Membrane</keyword>
<dbReference type="PANTHER" id="PTHR43649:SF33">
    <property type="entry name" value="POLYGALACTURONAN_RHAMNOGALACTURONAN-BINDING PROTEIN YTCQ"/>
    <property type="match status" value="1"/>
</dbReference>
<dbReference type="PANTHER" id="PTHR43649">
    <property type="entry name" value="ARABINOSE-BINDING PROTEIN-RELATED"/>
    <property type="match status" value="1"/>
</dbReference>
<name>A0A1N6XXG1_9SPIO</name>
<dbReference type="STRING" id="159291.SAMN05920897_1334"/>
<evidence type="ECO:0000256" key="6">
    <source>
        <dbReference type="ARBA" id="ARBA00023139"/>
    </source>
</evidence>
<keyword evidence="3" id="KW-1003">Cell membrane</keyword>
<dbReference type="InterPro" id="IPR006059">
    <property type="entry name" value="SBP"/>
</dbReference>
<proteinExistence type="inferred from homology"/>
<evidence type="ECO:0000313" key="10">
    <source>
        <dbReference type="Proteomes" id="UP000186400"/>
    </source>
</evidence>
<evidence type="ECO:0000256" key="2">
    <source>
        <dbReference type="ARBA" id="ARBA00008520"/>
    </source>
</evidence>
<dbReference type="GO" id="GO:0042597">
    <property type="term" value="C:periplasmic space"/>
    <property type="evidence" value="ECO:0007669"/>
    <property type="project" value="UniProtKB-SubCell"/>
</dbReference>
<sequence length="450" mass="50711">MKKVLLLSVVLLGSGLAVFAGGQNEPMDEDVYPAGTMSFMGYGNPQVHKVHADDFLNRNRDVAPTVDFEILHVESESAARQHVIMSVTAGAWDDLPTAMRTEEVSLQVMADHGILVDLTDFALEHKDDYIDGVWDAGFYDGRYYGIPTQFKPQLLFYNATLFEKYNIDPERMDTIEGWIDVGRDLKRKSEGKVRLSYIDPGHFTWRYYGRRGLMPQAEANIWDDDGNVVIDTDPGSLLAFNTLDTLKSEDLLLTASMFQPQLYDATRDGRIATFYIGAFWDQFLRQNLPDMEGDWRMMPAPMFENIGLRGAPVAAIDVILNPPGGAPYKDLYLEMMLDFQFNNEARIDWTEKMIGQNQTVSAPIVKKTLEDPYWSQPTHYYGGQSLLGMETKGLVNFAPNLRVTNVDAEADSIISAELEKYVAGDQSMDQAVANMGRILRQRIRKAPAAR</sequence>
<evidence type="ECO:0000256" key="3">
    <source>
        <dbReference type="ARBA" id="ARBA00022475"/>
    </source>
</evidence>
<evidence type="ECO:0000256" key="7">
    <source>
        <dbReference type="ARBA" id="ARBA00023288"/>
    </source>
</evidence>
<evidence type="ECO:0000256" key="1">
    <source>
        <dbReference type="ARBA" id="ARBA00004418"/>
    </source>
</evidence>
<keyword evidence="6" id="KW-0564">Palmitate</keyword>
<evidence type="ECO:0000256" key="5">
    <source>
        <dbReference type="ARBA" id="ARBA00023136"/>
    </source>
</evidence>
<dbReference type="OrthoDB" id="9768630at2"/>
<dbReference type="AlphaFoldDB" id="A0A1N6XXG1"/>
<dbReference type="RefSeq" id="WP_076489962.1">
    <property type="nucleotide sequence ID" value="NZ_FTMS01000033.1"/>
</dbReference>
<reference evidence="10" key="1">
    <citation type="submission" date="2017-01" db="EMBL/GenBank/DDBJ databases">
        <authorList>
            <person name="Varghese N."/>
            <person name="Submissions S."/>
        </authorList>
    </citation>
    <scope>NUCLEOTIDE SEQUENCE [LARGE SCALE GENOMIC DNA]</scope>
    <source>
        <strain evidence="10">ASpG1</strain>
    </source>
</reference>
<gene>
    <name evidence="9" type="ORF">SAMN05920897_1334</name>
</gene>
<dbReference type="Pfam" id="PF01547">
    <property type="entry name" value="SBP_bac_1"/>
    <property type="match status" value="1"/>
</dbReference>
<dbReference type="SUPFAM" id="SSF53850">
    <property type="entry name" value="Periplasmic binding protein-like II"/>
    <property type="match status" value="1"/>
</dbReference>
<feature type="signal peptide" evidence="8">
    <location>
        <begin position="1"/>
        <end position="20"/>
    </location>
</feature>
<keyword evidence="4 8" id="KW-0732">Signal</keyword>
<keyword evidence="10" id="KW-1185">Reference proteome</keyword>
<accession>A0A1N6XXG1</accession>
<protein>
    <submittedName>
        <fullName evidence="9">Carbohydrate ABC transporter substrate-binding protein, CUT1 family</fullName>
    </submittedName>
</protein>
<organism evidence="9 10">
    <name type="scientific">Alkalispirochaeta americana</name>
    <dbReference type="NCBI Taxonomy" id="159291"/>
    <lineage>
        <taxon>Bacteria</taxon>
        <taxon>Pseudomonadati</taxon>
        <taxon>Spirochaetota</taxon>
        <taxon>Spirochaetia</taxon>
        <taxon>Spirochaetales</taxon>
        <taxon>Spirochaetaceae</taxon>
        <taxon>Alkalispirochaeta</taxon>
    </lineage>
</organism>
<comment type="subcellular location">
    <subcellularLocation>
        <location evidence="1">Periplasm</location>
    </subcellularLocation>
</comment>
<dbReference type="Gene3D" id="3.40.190.10">
    <property type="entry name" value="Periplasmic binding protein-like II"/>
    <property type="match status" value="1"/>
</dbReference>
<keyword evidence="7" id="KW-0449">Lipoprotein</keyword>
<evidence type="ECO:0000313" key="9">
    <source>
        <dbReference type="EMBL" id="SIR06923.1"/>
    </source>
</evidence>
<dbReference type="InterPro" id="IPR050490">
    <property type="entry name" value="Bact_solute-bd_prot1"/>
</dbReference>
<evidence type="ECO:0000256" key="4">
    <source>
        <dbReference type="ARBA" id="ARBA00022729"/>
    </source>
</evidence>
<dbReference type="Proteomes" id="UP000186400">
    <property type="component" value="Unassembled WGS sequence"/>
</dbReference>
<comment type="similarity">
    <text evidence="2">Belongs to the bacterial solute-binding protein 1 family.</text>
</comment>
<feature type="chain" id="PRO_5012658797" evidence="8">
    <location>
        <begin position="21"/>
        <end position="450"/>
    </location>
</feature>
<evidence type="ECO:0000256" key="8">
    <source>
        <dbReference type="SAM" id="SignalP"/>
    </source>
</evidence>